<dbReference type="AlphaFoldDB" id="A0A0D7B5V0"/>
<evidence type="ECO:0000313" key="4">
    <source>
        <dbReference type="Proteomes" id="UP000054007"/>
    </source>
</evidence>
<dbReference type="InterPro" id="IPR001810">
    <property type="entry name" value="F-box_dom"/>
</dbReference>
<feature type="domain" description="F-box" evidence="2">
    <location>
        <begin position="1"/>
        <end position="53"/>
    </location>
</feature>
<dbReference type="Proteomes" id="UP000054007">
    <property type="component" value="Unassembled WGS sequence"/>
</dbReference>
<protein>
    <recommendedName>
        <fullName evidence="2">F-box domain-containing protein</fullName>
    </recommendedName>
</protein>
<organism evidence="3 4">
    <name type="scientific">Cylindrobasidium torrendii FP15055 ss-10</name>
    <dbReference type="NCBI Taxonomy" id="1314674"/>
    <lineage>
        <taxon>Eukaryota</taxon>
        <taxon>Fungi</taxon>
        <taxon>Dikarya</taxon>
        <taxon>Basidiomycota</taxon>
        <taxon>Agaricomycotina</taxon>
        <taxon>Agaricomycetes</taxon>
        <taxon>Agaricomycetidae</taxon>
        <taxon>Agaricales</taxon>
        <taxon>Marasmiineae</taxon>
        <taxon>Physalacriaceae</taxon>
        <taxon>Cylindrobasidium</taxon>
    </lineage>
</organism>
<evidence type="ECO:0000259" key="2">
    <source>
        <dbReference type="PROSITE" id="PS50181"/>
    </source>
</evidence>
<feature type="compositionally biased region" description="Acidic residues" evidence="1">
    <location>
        <begin position="431"/>
        <end position="441"/>
    </location>
</feature>
<sequence>MLLLLPPELIKVVLFHYACPTLVGRPVSLEPVQLVCKRLNDLVVGSNDLYELVFSAKFSSRFAQDLAGLTSPNWRFQLDYYNQALALVQLRAFPPDPVELQQLLWAVYVMCLEDDDGLNRAQLDSVHAYDWIKSYVMNHLYDGSNENNGWPLESDENALALWIMWYLTTKDRIMSEPEEESDIIVSLVLPYVIGHFRYTTAWAPPNHLHLPLPKRIQLPGNQSAPTTLLISWPTPHGPHPIYKKSRPWNHCLFEHRVALAPPLLTLAAKQHFFIRREIYQFGMPPTMPRTRAEAPERPLPFPTQEDIIEFNSHRLGGFDGLQGGTKIGCRLARAEWRRMQYCANPWSGSRVSNIYIPGSLSGLFVGRMLMMNEFALAGLLANAALPAGLSEMLLSMTVTPVYMRLEELVCRHGEDVLPSTRLRPPPPESPLSEDSDSDSEDVPMPLQEELDHALAQAFDDGMANAFLPPQTSFHNRGEDVGISAPGLDRTYDYHRLVEPSLVHDPEACPGCIRREEKMREIWQQDIENEATRQVLPPCTGVQDVVIRGDTDLKHTRAWGAFTIAGRVRQWDGLIVLMRRSTLATTIFYGYITNDGMSFSGNWRIGTGDPGMPALEGAFSLGKVAE</sequence>
<evidence type="ECO:0000256" key="1">
    <source>
        <dbReference type="SAM" id="MobiDB-lite"/>
    </source>
</evidence>
<feature type="region of interest" description="Disordered" evidence="1">
    <location>
        <begin position="416"/>
        <end position="443"/>
    </location>
</feature>
<dbReference type="STRING" id="1314674.A0A0D7B5V0"/>
<name>A0A0D7B5V0_9AGAR</name>
<gene>
    <name evidence="3" type="ORF">CYLTODRAFT_445005</name>
</gene>
<reference evidence="3 4" key="1">
    <citation type="journal article" date="2015" name="Fungal Genet. Biol.">
        <title>Evolution of novel wood decay mechanisms in Agaricales revealed by the genome sequences of Fistulina hepatica and Cylindrobasidium torrendii.</title>
        <authorList>
            <person name="Floudas D."/>
            <person name="Held B.W."/>
            <person name="Riley R."/>
            <person name="Nagy L.G."/>
            <person name="Koehler G."/>
            <person name="Ransdell A.S."/>
            <person name="Younus H."/>
            <person name="Chow J."/>
            <person name="Chiniquy J."/>
            <person name="Lipzen A."/>
            <person name="Tritt A."/>
            <person name="Sun H."/>
            <person name="Haridas S."/>
            <person name="LaButti K."/>
            <person name="Ohm R.A."/>
            <person name="Kues U."/>
            <person name="Blanchette R.A."/>
            <person name="Grigoriev I.V."/>
            <person name="Minto R.E."/>
            <person name="Hibbett D.S."/>
        </authorList>
    </citation>
    <scope>NUCLEOTIDE SEQUENCE [LARGE SCALE GENOMIC DNA]</scope>
    <source>
        <strain evidence="3 4">FP15055 ss-10</strain>
    </source>
</reference>
<keyword evidence="4" id="KW-1185">Reference proteome</keyword>
<dbReference type="PROSITE" id="PS50181">
    <property type="entry name" value="FBOX"/>
    <property type="match status" value="1"/>
</dbReference>
<dbReference type="EMBL" id="KN880571">
    <property type="protein sequence ID" value="KIY65933.1"/>
    <property type="molecule type" value="Genomic_DNA"/>
</dbReference>
<dbReference type="OrthoDB" id="5595695at2759"/>
<accession>A0A0D7B5V0</accession>
<proteinExistence type="predicted"/>
<evidence type="ECO:0000313" key="3">
    <source>
        <dbReference type="EMBL" id="KIY65933.1"/>
    </source>
</evidence>